<dbReference type="InterPro" id="IPR036188">
    <property type="entry name" value="FAD/NAD-bd_sf"/>
</dbReference>
<dbReference type="PROSITE" id="PS50206">
    <property type="entry name" value="RHODANESE_3"/>
    <property type="match status" value="1"/>
</dbReference>
<dbReference type="InterPro" id="IPR001763">
    <property type="entry name" value="Rhodanese-like_dom"/>
</dbReference>
<comment type="caution">
    <text evidence="8">The sequence shown here is derived from an EMBL/GenBank/DDBJ whole genome shotgun (WGS) entry which is preliminary data.</text>
</comment>
<evidence type="ECO:0000256" key="1">
    <source>
        <dbReference type="ARBA" id="ARBA00001974"/>
    </source>
</evidence>
<evidence type="ECO:0000313" key="8">
    <source>
        <dbReference type="EMBL" id="KAG8468418.1"/>
    </source>
</evidence>
<dbReference type="Pfam" id="PF02852">
    <property type="entry name" value="Pyr_redox_dim"/>
    <property type="match status" value="1"/>
</dbReference>
<evidence type="ECO:0000256" key="4">
    <source>
        <dbReference type="ARBA" id="ARBA00022827"/>
    </source>
</evidence>
<dbReference type="SUPFAM" id="SSF51905">
    <property type="entry name" value="FAD/NAD(P)-binding domain"/>
    <property type="match status" value="1"/>
</dbReference>
<reference evidence="8" key="1">
    <citation type="submission" date="2021-05" db="EMBL/GenBank/DDBJ databases">
        <title>The genome of the haptophyte Pavlova lutheri (Diacronema luteri, Pavlovales) - a model for lipid biosynthesis in eukaryotic algae.</title>
        <authorList>
            <person name="Hulatt C.J."/>
            <person name="Posewitz M.C."/>
        </authorList>
    </citation>
    <scope>NUCLEOTIDE SEQUENCE</scope>
    <source>
        <strain evidence="8">NIVA-4/92</strain>
    </source>
</reference>
<feature type="domain" description="Rhodanese" evidence="7">
    <location>
        <begin position="487"/>
        <end position="574"/>
    </location>
</feature>
<dbReference type="GO" id="GO:0016491">
    <property type="term" value="F:oxidoreductase activity"/>
    <property type="evidence" value="ECO:0007669"/>
    <property type="project" value="UniProtKB-KW"/>
</dbReference>
<keyword evidence="9" id="KW-1185">Reference proteome</keyword>
<dbReference type="SUPFAM" id="SSF55424">
    <property type="entry name" value="FAD/NAD-linked reductases, dimerisation (C-terminal) domain"/>
    <property type="match status" value="1"/>
</dbReference>
<evidence type="ECO:0000256" key="2">
    <source>
        <dbReference type="ARBA" id="ARBA00009130"/>
    </source>
</evidence>
<keyword evidence="3" id="KW-0285">Flavoprotein</keyword>
<keyword evidence="6" id="KW-0676">Redox-active center</keyword>
<dbReference type="PANTHER" id="PTHR43429">
    <property type="entry name" value="PYRIDINE NUCLEOTIDE-DISULFIDE OXIDOREDUCTASE DOMAIN-CONTAINING"/>
    <property type="match status" value="1"/>
</dbReference>
<dbReference type="InterPro" id="IPR050260">
    <property type="entry name" value="FAD-bd_OxRdtase"/>
</dbReference>
<evidence type="ECO:0000313" key="9">
    <source>
        <dbReference type="Proteomes" id="UP000751190"/>
    </source>
</evidence>
<dbReference type="OrthoDB" id="432169at2759"/>
<dbReference type="InterPro" id="IPR004099">
    <property type="entry name" value="Pyr_nucl-diS_OxRdtase_dimer"/>
</dbReference>
<dbReference type="SMART" id="SM00450">
    <property type="entry name" value="RHOD"/>
    <property type="match status" value="1"/>
</dbReference>
<dbReference type="InterPro" id="IPR036873">
    <property type="entry name" value="Rhodanese-like_dom_sf"/>
</dbReference>
<evidence type="ECO:0000256" key="3">
    <source>
        <dbReference type="ARBA" id="ARBA00022630"/>
    </source>
</evidence>
<dbReference type="Gene3D" id="3.50.50.60">
    <property type="entry name" value="FAD/NAD(P)-binding domain"/>
    <property type="match status" value="2"/>
</dbReference>
<evidence type="ECO:0000259" key="7">
    <source>
        <dbReference type="PROSITE" id="PS50206"/>
    </source>
</evidence>
<dbReference type="Pfam" id="PF07992">
    <property type="entry name" value="Pyr_redox_2"/>
    <property type="match status" value="1"/>
</dbReference>
<dbReference type="EMBL" id="JAGTXO010000004">
    <property type="protein sequence ID" value="KAG8468418.1"/>
    <property type="molecule type" value="Genomic_DNA"/>
</dbReference>
<sequence>MSSVVSKASRKVVVVGAVAGGASCAARVRRLDEHAQITILEKGNDPSFANCGMPYYIGGEITDRHKLNVQTPATLKAKLNLDVRTLSEVLAIDVAAKTVSVRELRTGKEYSEPYDELVLSVGAKPFLPPIPGIDRPGNLALRNLDDMDRIVSWVSGGEGGKTPAKTAVVAGGGFIGVEMAEQLHLKGLKVTLVEALPQLMASLDPETASMLQRHMERKGIEVLCNSPIKSFEPPADAGTHGSDVTLGDGRRIAADVVILGLGVRPDSALAKEAGIKLTARGAIVVDDQMRTSAPHVWAVGDAIEVRNPMTGGEWMVALAGPANRQGRMCADNMLGKARRYAGTFGSSAVRVFGLTAASTGLNERGCQMAAIPYACVHLHPSSHASYYPGACTIALKMIFRTGDGPDVGKLLGAQAVGEDGADKAIDTFATALQAGMTVHQLADLDLCYAPPVGAAKSPVNLAGMIAQDMLDGLVSTVQWSELHALAADPDVLLLDVRGEHEVVQKPLHASAKNIPIEQLRGRLNELPRDKLIVTSCLSGQRGYYAARVLMQSGFERVRNLDGAVKTLENSPLDSH</sequence>
<protein>
    <recommendedName>
        <fullName evidence="7">Rhodanese domain-containing protein</fullName>
    </recommendedName>
</protein>
<dbReference type="InterPro" id="IPR016156">
    <property type="entry name" value="FAD/NAD-linked_Rdtase_dimer_sf"/>
</dbReference>
<dbReference type="Proteomes" id="UP000751190">
    <property type="component" value="Unassembled WGS sequence"/>
</dbReference>
<dbReference type="PROSITE" id="PS51257">
    <property type="entry name" value="PROKAR_LIPOPROTEIN"/>
    <property type="match status" value="1"/>
</dbReference>
<dbReference type="PRINTS" id="PR00368">
    <property type="entry name" value="FADPNR"/>
</dbReference>
<keyword evidence="5" id="KW-0560">Oxidoreductase</keyword>
<evidence type="ECO:0000256" key="6">
    <source>
        <dbReference type="ARBA" id="ARBA00023284"/>
    </source>
</evidence>
<dbReference type="AlphaFoldDB" id="A0A8J5XNH5"/>
<dbReference type="PRINTS" id="PR00411">
    <property type="entry name" value="PNDRDTASEI"/>
</dbReference>
<dbReference type="PANTHER" id="PTHR43429:SF1">
    <property type="entry name" value="NAD(P)H SULFUR OXIDOREDUCTASE (COA-DEPENDENT)"/>
    <property type="match status" value="1"/>
</dbReference>
<evidence type="ECO:0000256" key="5">
    <source>
        <dbReference type="ARBA" id="ARBA00023002"/>
    </source>
</evidence>
<gene>
    <name evidence="8" type="ORF">KFE25_013501</name>
</gene>
<comment type="similarity">
    <text evidence="2">Belongs to the class-III pyridine nucleotide-disulfide oxidoreductase family.</text>
</comment>
<dbReference type="OMA" id="YSPCAIP"/>
<name>A0A8J5XNH5_DIALT</name>
<dbReference type="InterPro" id="IPR023753">
    <property type="entry name" value="FAD/NAD-binding_dom"/>
</dbReference>
<accession>A0A8J5XNH5</accession>
<organism evidence="8 9">
    <name type="scientific">Diacronema lutheri</name>
    <name type="common">Unicellular marine alga</name>
    <name type="synonym">Monochrysis lutheri</name>
    <dbReference type="NCBI Taxonomy" id="2081491"/>
    <lineage>
        <taxon>Eukaryota</taxon>
        <taxon>Haptista</taxon>
        <taxon>Haptophyta</taxon>
        <taxon>Pavlovophyceae</taxon>
        <taxon>Pavlovales</taxon>
        <taxon>Pavlovaceae</taxon>
        <taxon>Diacronema</taxon>
    </lineage>
</organism>
<dbReference type="SUPFAM" id="SSF52821">
    <property type="entry name" value="Rhodanese/Cell cycle control phosphatase"/>
    <property type="match status" value="1"/>
</dbReference>
<keyword evidence="4" id="KW-0274">FAD</keyword>
<dbReference type="Pfam" id="PF00581">
    <property type="entry name" value="Rhodanese"/>
    <property type="match status" value="1"/>
</dbReference>
<comment type="cofactor">
    <cofactor evidence="1">
        <name>FAD</name>
        <dbReference type="ChEBI" id="CHEBI:57692"/>
    </cofactor>
</comment>
<proteinExistence type="inferred from homology"/>
<dbReference type="Gene3D" id="3.40.250.10">
    <property type="entry name" value="Rhodanese-like domain"/>
    <property type="match status" value="1"/>
</dbReference>